<feature type="transmembrane region" description="Helical" evidence="1">
    <location>
        <begin position="12"/>
        <end position="34"/>
    </location>
</feature>
<protein>
    <submittedName>
        <fullName evidence="2">Uncharacterized protein</fullName>
    </submittedName>
</protein>
<gene>
    <name evidence="2" type="ORF">AVEN_6854_1</name>
</gene>
<keyword evidence="1" id="KW-0812">Transmembrane</keyword>
<name>A0A4Y2GS59_ARAVE</name>
<comment type="caution">
    <text evidence="2">The sequence shown here is derived from an EMBL/GenBank/DDBJ whole genome shotgun (WGS) entry which is preliminary data.</text>
</comment>
<sequence length="107" mass="12576">MKDDCARPASQYFMNCFLLRLTSACYVVNGGFLLHRVLWQAKESFYFILQKYIDYAKKHFNEETTIVFDDYPEDAAKSTKSVERIRRTKKRISGYVIFDESMSATMS</sequence>
<accession>A0A4Y2GS59</accession>
<dbReference type="AlphaFoldDB" id="A0A4Y2GS59"/>
<reference evidence="2 3" key="1">
    <citation type="journal article" date="2019" name="Sci. Rep.">
        <title>Orb-weaving spider Araneus ventricosus genome elucidates the spidroin gene catalogue.</title>
        <authorList>
            <person name="Kono N."/>
            <person name="Nakamura H."/>
            <person name="Ohtoshi R."/>
            <person name="Moran D.A.P."/>
            <person name="Shinohara A."/>
            <person name="Yoshida Y."/>
            <person name="Fujiwara M."/>
            <person name="Mori M."/>
            <person name="Tomita M."/>
            <person name="Arakawa K."/>
        </authorList>
    </citation>
    <scope>NUCLEOTIDE SEQUENCE [LARGE SCALE GENOMIC DNA]</scope>
</reference>
<keyword evidence="3" id="KW-1185">Reference proteome</keyword>
<dbReference type="OrthoDB" id="6105495at2759"/>
<evidence type="ECO:0000256" key="1">
    <source>
        <dbReference type="SAM" id="Phobius"/>
    </source>
</evidence>
<dbReference type="EMBL" id="BGPR01001512">
    <property type="protein sequence ID" value="GBM55665.1"/>
    <property type="molecule type" value="Genomic_DNA"/>
</dbReference>
<keyword evidence="1" id="KW-0472">Membrane</keyword>
<evidence type="ECO:0000313" key="3">
    <source>
        <dbReference type="Proteomes" id="UP000499080"/>
    </source>
</evidence>
<proteinExistence type="predicted"/>
<keyword evidence="1" id="KW-1133">Transmembrane helix</keyword>
<evidence type="ECO:0000313" key="2">
    <source>
        <dbReference type="EMBL" id="GBM55665.1"/>
    </source>
</evidence>
<dbReference type="Proteomes" id="UP000499080">
    <property type="component" value="Unassembled WGS sequence"/>
</dbReference>
<organism evidence="2 3">
    <name type="scientific">Araneus ventricosus</name>
    <name type="common">Orbweaver spider</name>
    <name type="synonym">Epeira ventricosa</name>
    <dbReference type="NCBI Taxonomy" id="182803"/>
    <lineage>
        <taxon>Eukaryota</taxon>
        <taxon>Metazoa</taxon>
        <taxon>Ecdysozoa</taxon>
        <taxon>Arthropoda</taxon>
        <taxon>Chelicerata</taxon>
        <taxon>Arachnida</taxon>
        <taxon>Araneae</taxon>
        <taxon>Araneomorphae</taxon>
        <taxon>Entelegynae</taxon>
        <taxon>Araneoidea</taxon>
        <taxon>Araneidae</taxon>
        <taxon>Araneus</taxon>
    </lineage>
</organism>